<keyword evidence="1" id="KW-0732">Signal</keyword>
<accession>A0A212J255</accession>
<dbReference type="AlphaFoldDB" id="A0A212J255"/>
<feature type="chain" id="PRO_5013165993" description="Outer membrane protein beta-barrel domain-containing protein" evidence="1">
    <location>
        <begin position="20"/>
        <end position="240"/>
    </location>
</feature>
<reference evidence="3" key="1">
    <citation type="submission" date="2016-04" db="EMBL/GenBank/DDBJ databases">
        <authorList>
            <person name="Evans L.H."/>
            <person name="Alamgir A."/>
            <person name="Owens N."/>
            <person name="Weber N.D."/>
            <person name="Virtaneva K."/>
            <person name="Barbian K."/>
            <person name="Babar A."/>
            <person name="Rosenke K."/>
        </authorList>
    </citation>
    <scope>NUCLEOTIDE SEQUENCE</scope>
    <source>
        <strain evidence="3">86-1</strain>
    </source>
</reference>
<gene>
    <name evidence="3" type="ORF">KL86DYS1_10891</name>
</gene>
<feature type="domain" description="Outer membrane protein beta-barrel" evidence="2">
    <location>
        <begin position="20"/>
        <end position="210"/>
    </location>
</feature>
<dbReference type="InterPro" id="IPR025665">
    <property type="entry name" value="Beta-barrel_OMP_2"/>
</dbReference>
<evidence type="ECO:0000259" key="2">
    <source>
        <dbReference type="Pfam" id="PF13568"/>
    </source>
</evidence>
<name>A0A212J255_9BACT</name>
<dbReference type="Pfam" id="PF13568">
    <property type="entry name" value="OMP_b-brl_2"/>
    <property type="match status" value="1"/>
</dbReference>
<evidence type="ECO:0000313" key="3">
    <source>
        <dbReference type="EMBL" id="SBV93528.1"/>
    </source>
</evidence>
<dbReference type="SUPFAM" id="SSF56925">
    <property type="entry name" value="OMPA-like"/>
    <property type="match status" value="1"/>
</dbReference>
<dbReference type="RefSeq" id="WP_296938779.1">
    <property type="nucleotide sequence ID" value="NZ_LT599032.1"/>
</dbReference>
<dbReference type="InterPro" id="IPR011250">
    <property type="entry name" value="OMP/PagP_B-barrel"/>
</dbReference>
<dbReference type="Gene3D" id="2.40.160.20">
    <property type="match status" value="1"/>
</dbReference>
<dbReference type="EMBL" id="FLUM01000001">
    <property type="protein sequence ID" value="SBV93528.1"/>
    <property type="molecule type" value="Genomic_DNA"/>
</dbReference>
<organism evidence="3">
    <name type="scientific">uncultured Dysgonomonas sp</name>
    <dbReference type="NCBI Taxonomy" id="206096"/>
    <lineage>
        <taxon>Bacteria</taxon>
        <taxon>Pseudomonadati</taxon>
        <taxon>Bacteroidota</taxon>
        <taxon>Bacteroidia</taxon>
        <taxon>Bacteroidales</taxon>
        <taxon>Dysgonomonadaceae</taxon>
        <taxon>Dysgonomonas</taxon>
        <taxon>environmental samples</taxon>
    </lineage>
</organism>
<feature type="signal peptide" evidence="1">
    <location>
        <begin position="1"/>
        <end position="19"/>
    </location>
</feature>
<protein>
    <recommendedName>
        <fullName evidence="2">Outer membrane protein beta-barrel domain-containing protein</fullName>
    </recommendedName>
</protein>
<sequence>MKKNLLLALFIMAVCSANAQFRIGVTAGGNVSKITMEDGLGNNNGLYKSRIGFQGGVVAEYMFSDVFGLQTRLLYTQNGSNMNKERLIEVLRITNDEEIPEGMTMGGRTVYNQIQLPLYAKVKYPITDELSIYGLFGGFAGYIFDGKAKMEAKLNGVTQSYTWDLFDVQIFDGESTAINPYYTKRWNAGLAVELGFELSDKIFMGVGYKRILTEMSAYSIAGYRLKTHLDDFSLSAGYFF</sequence>
<proteinExistence type="predicted"/>
<evidence type="ECO:0000256" key="1">
    <source>
        <dbReference type="SAM" id="SignalP"/>
    </source>
</evidence>